<dbReference type="CDD" id="cd11041">
    <property type="entry name" value="CYP503A1-like"/>
    <property type="match status" value="1"/>
</dbReference>
<comment type="cofactor">
    <cofactor evidence="1 7">
        <name>heme</name>
        <dbReference type="ChEBI" id="CHEBI:30413"/>
    </cofactor>
</comment>
<gene>
    <name evidence="10" type="ORF">FB567DRAFT_328297</name>
</gene>
<dbReference type="Gene3D" id="1.10.630.10">
    <property type="entry name" value="Cytochrome P450"/>
    <property type="match status" value="1"/>
</dbReference>
<evidence type="ECO:0000256" key="5">
    <source>
        <dbReference type="ARBA" id="ARBA00023002"/>
    </source>
</evidence>
<dbReference type="InterPro" id="IPR001128">
    <property type="entry name" value="Cyt_P450"/>
</dbReference>
<evidence type="ECO:0000256" key="1">
    <source>
        <dbReference type="ARBA" id="ARBA00001971"/>
    </source>
</evidence>
<protein>
    <submittedName>
        <fullName evidence="10">Cytochrome P450 monooxygenase-like protein</fullName>
    </submittedName>
</protein>
<dbReference type="InterPro" id="IPR036396">
    <property type="entry name" value="Cyt_P450_sf"/>
</dbReference>
<dbReference type="SUPFAM" id="SSF48264">
    <property type="entry name" value="Cytochrome P450"/>
    <property type="match status" value="1"/>
</dbReference>
<comment type="pathway">
    <text evidence="2">Mycotoxin biosynthesis.</text>
</comment>
<reference evidence="10" key="1">
    <citation type="journal article" date="2021" name="Nat. Commun.">
        <title>Genetic determinants of endophytism in the Arabidopsis root mycobiome.</title>
        <authorList>
            <person name="Mesny F."/>
            <person name="Miyauchi S."/>
            <person name="Thiergart T."/>
            <person name="Pickel B."/>
            <person name="Atanasova L."/>
            <person name="Karlsson M."/>
            <person name="Huettel B."/>
            <person name="Barry K.W."/>
            <person name="Haridas S."/>
            <person name="Chen C."/>
            <person name="Bauer D."/>
            <person name="Andreopoulos W."/>
            <person name="Pangilinan J."/>
            <person name="LaButti K."/>
            <person name="Riley R."/>
            <person name="Lipzen A."/>
            <person name="Clum A."/>
            <person name="Drula E."/>
            <person name="Henrissat B."/>
            <person name="Kohler A."/>
            <person name="Grigoriev I.V."/>
            <person name="Martin F.M."/>
            <person name="Hacquard S."/>
        </authorList>
    </citation>
    <scope>NUCLEOTIDE SEQUENCE</scope>
    <source>
        <strain evidence="10">MPI-SDFR-AT-0120</strain>
    </source>
</reference>
<evidence type="ECO:0000256" key="3">
    <source>
        <dbReference type="ARBA" id="ARBA00010617"/>
    </source>
</evidence>
<keyword evidence="8 10" id="KW-0503">Monooxygenase</keyword>
<keyword evidence="9" id="KW-0472">Membrane</keyword>
<evidence type="ECO:0000256" key="4">
    <source>
        <dbReference type="ARBA" id="ARBA00022723"/>
    </source>
</evidence>
<evidence type="ECO:0000256" key="6">
    <source>
        <dbReference type="ARBA" id="ARBA00023004"/>
    </source>
</evidence>
<keyword evidence="9" id="KW-1133">Transmembrane helix</keyword>
<dbReference type="PANTHER" id="PTHR46206">
    <property type="entry name" value="CYTOCHROME P450"/>
    <property type="match status" value="1"/>
</dbReference>
<dbReference type="GO" id="GO:0005506">
    <property type="term" value="F:iron ion binding"/>
    <property type="evidence" value="ECO:0007669"/>
    <property type="project" value="InterPro"/>
</dbReference>
<keyword evidence="6 7" id="KW-0408">Iron</keyword>
<dbReference type="OrthoDB" id="1844152at2759"/>
<dbReference type="InterPro" id="IPR002403">
    <property type="entry name" value="Cyt_P450_E_grp-IV"/>
</dbReference>
<dbReference type="PROSITE" id="PS00086">
    <property type="entry name" value="CYTOCHROME_P450"/>
    <property type="match status" value="1"/>
</dbReference>
<dbReference type="PRINTS" id="PR00385">
    <property type="entry name" value="P450"/>
</dbReference>
<dbReference type="AlphaFoldDB" id="A0A8K0RBA3"/>
<evidence type="ECO:0000256" key="9">
    <source>
        <dbReference type="SAM" id="Phobius"/>
    </source>
</evidence>
<dbReference type="Pfam" id="PF00067">
    <property type="entry name" value="p450"/>
    <property type="match status" value="1"/>
</dbReference>
<feature type="binding site" description="axial binding residue" evidence="7">
    <location>
        <position position="482"/>
    </location>
    <ligand>
        <name>heme</name>
        <dbReference type="ChEBI" id="CHEBI:30413"/>
    </ligand>
    <ligandPart>
        <name>Fe</name>
        <dbReference type="ChEBI" id="CHEBI:18248"/>
    </ligandPart>
</feature>
<evidence type="ECO:0000256" key="8">
    <source>
        <dbReference type="RuleBase" id="RU000461"/>
    </source>
</evidence>
<feature type="transmembrane region" description="Helical" evidence="9">
    <location>
        <begin position="12"/>
        <end position="30"/>
    </location>
</feature>
<keyword evidence="5 8" id="KW-0560">Oxidoreductase</keyword>
<comment type="caution">
    <text evidence="10">The sequence shown here is derived from an EMBL/GenBank/DDBJ whole genome shotgun (WGS) entry which is preliminary data.</text>
</comment>
<dbReference type="InterPro" id="IPR017972">
    <property type="entry name" value="Cyt_P450_CS"/>
</dbReference>
<proteinExistence type="inferred from homology"/>
<dbReference type="PANTHER" id="PTHR46206:SF7">
    <property type="entry name" value="P450, PUTATIVE (EUROFUNG)-RELATED"/>
    <property type="match status" value="1"/>
</dbReference>
<dbReference type="GO" id="GO:0020037">
    <property type="term" value="F:heme binding"/>
    <property type="evidence" value="ECO:0007669"/>
    <property type="project" value="InterPro"/>
</dbReference>
<name>A0A8K0RBA3_9PLEO</name>
<evidence type="ECO:0000313" key="10">
    <source>
        <dbReference type="EMBL" id="KAH7089221.1"/>
    </source>
</evidence>
<evidence type="ECO:0000256" key="2">
    <source>
        <dbReference type="ARBA" id="ARBA00004685"/>
    </source>
</evidence>
<keyword evidence="4 7" id="KW-0479">Metal-binding</keyword>
<keyword evidence="9" id="KW-0812">Transmembrane</keyword>
<accession>A0A8K0RBA3</accession>
<keyword evidence="7 8" id="KW-0349">Heme</keyword>
<dbReference type="GO" id="GO:0004497">
    <property type="term" value="F:monooxygenase activity"/>
    <property type="evidence" value="ECO:0007669"/>
    <property type="project" value="UniProtKB-KW"/>
</dbReference>
<evidence type="ECO:0000313" key="11">
    <source>
        <dbReference type="Proteomes" id="UP000813461"/>
    </source>
</evidence>
<comment type="similarity">
    <text evidence="3 8">Belongs to the cytochrome P450 family.</text>
</comment>
<organism evidence="10 11">
    <name type="scientific">Paraphoma chrysanthemicola</name>
    <dbReference type="NCBI Taxonomy" id="798071"/>
    <lineage>
        <taxon>Eukaryota</taxon>
        <taxon>Fungi</taxon>
        <taxon>Dikarya</taxon>
        <taxon>Ascomycota</taxon>
        <taxon>Pezizomycotina</taxon>
        <taxon>Dothideomycetes</taxon>
        <taxon>Pleosporomycetidae</taxon>
        <taxon>Pleosporales</taxon>
        <taxon>Pleosporineae</taxon>
        <taxon>Phaeosphaeriaceae</taxon>
        <taxon>Paraphoma</taxon>
    </lineage>
</organism>
<dbReference type="PRINTS" id="PR00465">
    <property type="entry name" value="EP450IV"/>
</dbReference>
<dbReference type="Proteomes" id="UP000813461">
    <property type="component" value="Unassembled WGS sequence"/>
</dbReference>
<dbReference type="GO" id="GO:0016705">
    <property type="term" value="F:oxidoreductase activity, acting on paired donors, with incorporation or reduction of molecular oxygen"/>
    <property type="evidence" value="ECO:0007669"/>
    <property type="project" value="InterPro"/>
</dbReference>
<sequence>MDVHAFANLARTLPTAVIAFLIFAVCAYVPEIKRQIQLAKLPVFTDNMGGKKHRRGYLKSMRDVYSEGCQKFKDSVYQMVTSDGQSSVVIPQKLLPELRKLPDDVLSSAEAVDQLMEMKYTQIEADAKLLAHTVKADLTPALGRLNSIICAEVDDALERYMPPCNDWTEIPINDRSMSSLCRLWRMALIHEAFTNISRVYADFRTRNLVIDIVAQVSGRVFVGPDLSHDPDYLECATKYTHCIVEAIRAIKNIRPWLKPFLAPRLPEVQRLRDMEKRAAKILRPLVRERLEAEKADPNWQKPDDMMQWLLINAEYTSVERLAKVQLGVIFGGIHTTSMSATNILYTLAVTPEYIGPLREELREVMADNDGKLTVRALQQMVKLDSYMREVSRLYPPGITPFIRHLYKGITLSNGQYIPPGVTIEGPADIIYSDPELDPNSTKFDGFRHYKLRQGGASTDHARNQFVTSNESNLTFGYGRHACPGRFFAANEIKMITARLILAFDIEMPGKATERHPQFDVGRISQPHPGKTLMFKRVRL</sequence>
<keyword evidence="11" id="KW-1185">Reference proteome</keyword>
<evidence type="ECO:0000256" key="7">
    <source>
        <dbReference type="PIRSR" id="PIRSR602403-1"/>
    </source>
</evidence>
<dbReference type="EMBL" id="JAGMVJ010000007">
    <property type="protein sequence ID" value="KAH7089221.1"/>
    <property type="molecule type" value="Genomic_DNA"/>
</dbReference>